<feature type="region of interest" description="Disordered" evidence="1">
    <location>
        <begin position="1943"/>
        <end position="2000"/>
    </location>
</feature>
<proteinExistence type="predicted"/>
<keyword evidence="2" id="KW-0812">Transmembrane</keyword>
<feature type="compositionally biased region" description="Low complexity" evidence="1">
    <location>
        <begin position="714"/>
        <end position="729"/>
    </location>
</feature>
<sequence>MAVKGATEALVAAFTFGLVLYAATAALALYAKGHGIAILRDGQRLVLVGFLSTAALWALSDFISILLQVDTSSSSCQVGIIFATIFDQLARFSIEQYLHWAQNTGEKVSAVQIVSQLLILSRLVVGVVFVGFTRPQTDSFCVAASSELPISIIVISMDAAILLCLISRALTQNTQLNTESQDARRKALFWVMAGLAVWIATSVTLHLGFRYLALAVRTAVPAIGLTILITILTLCSGSLGSASILRSKSPEALSPRRVEISRDISTSNTYFPSGNYQDVKDAAIRSETAFINPREAPSTKNQPTQGLPTISLPITGVAGMGGVPIEGQLFPPIRANTAPTIARTRSVKAAVGLHKKGASAGGRLQISNPVLQNTGNSPLDKIPTVDLQEAMRAERERREKLLRQTSQAKREMNTQPPVMDPREDMERAASVKRKEVRSPVSSDSSLRPENMGKTSSTELSPGMSGIRQRSPRQSPEPSEASRQSTFPSRSVSPPKEDFEQALPNLDIRPSRQLPASPPTPPQERPLTVLQRRPTTGLPSNPKARALKLEQDAPGAERQQTVLFLNNVIFDDPAFAHDILLGSDDMTVNKPRSPGTPESVVHRPRPIPRKVADPNPFAIPGAGHRRSKSSGSLVKKSMYMSEDVPLPLAPLKSAGAGTRPQPNRTRSMTVTEKIERMYPGEMPSKMPPVPEVPAVASSYLQSPSSVDSDEVRQPSQSTKSSTTKTASSTTIVEEPTKATESKYETDTAAKRASSPVIPVNPPRQLMNDEGLESPDEADTPLSSVRYTQVSVGLAVAQPMPRPVVNPVREESETRIQPKGEQKRPEINTAVENKPAPKQSSPVQAWRVGDKCPVFSDRKSRIRMPPPSPLPLNGPRRNKVMVQAEPSPLESPEHAFRQIQEQLKKFEEPGTEAYSKDHTERLALLEDLEKEMGIHENHWQELKHDMGRDSLSSMQTNSPANRNSRTESTIGSIVIGRGSAVGVMAAERRASRQTMWRNSGSYNPNRLSRDAVKSHMSIWQKRMTEANIDYMETAAERLLQPSDNFLSLPMPNVQLGSPTPPDSDASDDEASVLSAQLDAVSNWLSKKAVKTASLWAPGSRQSTVAANLLWTPVPKASPTSTVASLEVETFVRPAARKDLPPLEITSTQLWSKPAVNVNKVPSLWTPPAPTEAPETTALWVHIPKVAEQCMTPLPEADAFVRPATRKVLAPLEITSTQLWGKAEPEERPSLWTPPPKASTDKTNLLWSPRLKVLEAPSLALDLPYIFTRPAARKDLSPLQISSKHLWRKPYTSTKDTTGLWRPSWASFAPPADFKRLSLQETPQPRPQKAPRPVTQRPPRRNKRVSALPDILENPEPLPDKRGTLGIFQFPWGEKSDTATIPLPRPFGRSMPGTMSSGIPPFRASYTPDYSTSFFDEYDEEDPESDYERQDSDDEEDDDFDETTLWEIASLLNSDAVPSRNSLFLSATPVYNVDEYYGSGSSSSHLEPSASTSATDMDDDDDDASSEHSILIGLAEDPQDDKEHVAEQYDDQGFLMHDNALHSTPSILGQGAQDVVATRAALIDDFDAAYLPPSMATSAALIDDSAPAPAPPRVETSENQAVEPRLQISTGLWSRPESSENKTLSSPHSVATKGLFVPGRKSTFDTRTTEQEPAAINMHRTPRTSAAESWRPLDRLMSDSLWTPEAAAAKGVSRQVYQHWITLSLAAKAQLDKAETAPSAARLPRLQATPEEWEAALKEALIASGYPINVKCRTETGRITATPADWAAALEEAIQASIIKSVAPVFNSAVRHPVFAGSSLITTSEWFHPAAIGYTYDVARVHPVFFGSLAITCPEESVHPAMSAYAHRKLRRHQRSGSSASRSHSRKNSRSHSSSSGKKRRESILAQIHAIEAEMGLSPEKSAVVPGVPEVPSLDEIEASRKAKIQAQIEALEQEKLFAAQVAQESSATRRRGSSSVSHATTASGTTANSEDDGPASMDSFRPSTATSVDLEHDQEEEKPVNPDFKQNFLWIAPSPLPQPTPSPIPTLWTPLPFPASFSSYEEALPSPKLLWQPKPGKPEIIAKTDEDREAHERRAMGRKGLLTQQRKTEVLEQMSGVKGLWEKSEVVVKTERDWSATYVSAELSSP</sequence>
<feature type="region of interest" description="Disordered" evidence="1">
    <location>
        <begin position="1374"/>
        <end position="1437"/>
    </location>
</feature>
<feature type="compositionally biased region" description="Polar residues" evidence="1">
    <location>
        <begin position="471"/>
        <end position="491"/>
    </location>
</feature>
<feature type="transmembrane region" description="Helical" evidence="2">
    <location>
        <begin position="12"/>
        <end position="33"/>
    </location>
</feature>
<feature type="region of interest" description="Disordered" evidence="1">
    <location>
        <begin position="697"/>
        <end position="779"/>
    </location>
</feature>
<feature type="region of interest" description="Disordered" evidence="1">
    <location>
        <begin position="394"/>
        <end position="542"/>
    </location>
</feature>
<protein>
    <submittedName>
        <fullName evidence="3">Uncharacterized protein</fullName>
    </submittedName>
</protein>
<feature type="compositionally biased region" description="Polar residues" evidence="1">
    <location>
        <begin position="1951"/>
        <end position="1966"/>
    </location>
</feature>
<feature type="transmembrane region" description="Helical" evidence="2">
    <location>
        <begin position="219"/>
        <end position="239"/>
    </location>
</feature>
<feature type="transmembrane region" description="Helical" evidence="2">
    <location>
        <begin position="148"/>
        <end position="166"/>
    </location>
</feature>
<feature type="region of interest" description="Disordered" evidence="1">
    <location>
        <begin position="1845"/>
        <end position="1878"/>
    </location>
</feature>
<dbReference type="Proteomes" id="UP001285908">
    <property type="component" value="Unassembled WGS sequence"/>
</dbReference>
<gene>
    <name evidence="3" type="ORF">B0T23DRAFT_153271</name>
</gene>
<evidence type="ECO:0000256" key="1">
    <source>
        <dbReference type="SAM" id="MobiDB-lite"/>
    </source>
</evidence>
<feature type="transmembrane region" description="Helical" evidence="2">
    <location>
        <begin position="110"/>
        <end position="132"/>
    </location>
</feature>
<feature type="transmembrane region" description="Helical" evidence="2">
    <location>
        <begin position="187"/>
        <end position="207"/>
    </location>
</feature>
<dbReference type="RefSeq" id="XP_062693419.1">
    <property type="nucleotide sequence ID" value="XM_062832576.1"/>
</dbReference>
<feature type="compositionally biased region" description="Polar residues" evidence="1">
    <location>
        <begin position="439"/>
        <end position="459"/>
    </location>
</feature>
<organism evidence="3 4">
    <name type="scientific">Neurospora hispaniola</name>
    <dbReference type="NCBI Taxonomy" id="588809"/>
    <lineage>
        <taxon>Eukaryota</taxon>
        <taxon>Fungi</taxon>
        <taxon>Dikarya</taxon>
        <taxon>Ascomycota</taxon>
        <taxon>Pezizomycotina</taxon>
        <taxon>Sordariomycetes</taxon>
        <taxon>Sordariomycetidae</taxon>
        <taxon>Sordariales</taxon>
        <taxon>Sordariaceae</taxon>
        <taxon>Neurospora</taxon>
    </lineage>
</organism>
<feature type="region of interest" description="Disordered" evidence="1">
    <location>
        <begin position="1047"/>
        <end position="1067"/>
    </location>
</feature>
<feature type="compositionally biased region" description="Acidic residues" evidence="1">
    <location>
        <begin position="1413"/>
        <end position="1437"/>
    </location>
</feature>
<feature type="compositionally biased region" description="Basic and acidic residues" evidence="1">
    <location>
        <begin position="1987"/>
        <end position="1998"/>
    </location>
</feature>
<keyword evidence="4" id="KW-1185">Reference proteome</keyword>
<reference evidence="3 4" key="1">
    <citation type="journal article" date="2023" name="Mol. Phylogenet. Evol.">
        <title>Genome-scale phylogeny and comparative genomics of the fungal order Sordariales.</title>
        <authorList>
            <person name="Hensen N."/>
            <person name="Bonometti L."/>
            <person name="Westerberg I."/>
            <person name="Brannstrom I.O."/>
            <person name="Guillou S."/>
            <person name="Cros-Aarteil S."/>
            <person name="Calhoun S."/>
            <person name="Haridas S."/>
            <person name="Kuo A."/>
            <person name="Mondo S."/>
            <person name="Pangilinan J."/>
            <person name="Riley R."/>
            <person name="LaButti K."/>
            <person name="Andreopoulos B."/>
            <person name="Lipzen A."/>
            <person name="Chen C."/>
            <person name="Yan M."/>
            <person name="Daum C."/>
            <person name="Ng V."/>
            <person name="Clum A."/>
            <person name="Steindorff A."/>
            <person name="Ohm R.A."/>
            <person name="Martin F."/>
            <person name="Silar P."/>
            <person name="Natvig D.O."/>
            <person name="Lalanne C."/>
            <person name="Gautier V."/>
            <person name="Ament-Velasquez S.L."/>
            <person name="Kruys A."/>
            <person name="Hutchinson M.I."/>
            <person name="Powell A.J."/>
            <person name="Barry K."/>
            <person name="Miller A.N."/>
            <person name="Grigoriev I.V."/>
            <person name="Debuchy R."/>
            <person name="Gladieux P."/>
            <person name="Hiltunen Thoren M."/>
            <person name="Johannesson H."/>
        </authorList>
    </citation>
    <scope>NUCLEOTIDE SEQUENCE [LARGE SCALE GENOMIC DNA]</scope>
    <source>
        <strain evidence="3 4">FGSC 10403</strain>
    </source>
</reference>
<feature type="compositionally biased region" description="Basic and acidic residues" evidence="1">
    <location>
        <begin position="806"/>
        <end position="824"/>
    </location>
</feature>
<name>A0AAJ0I956_9PEZI</name>
<feature type="region of interest" description="Disordered" evidence="1">
    <location>
        <begin position="1316"/>
        <end position="1360"/>
    </location>
</feature>
<keyword evidence="2" id="KW-1133">Transmembrane helix</keyword>
<evidence type="ECO:0000313" key="3">
    <source>
        <dbReference type="EMBL" id="KAK3492961.1"/>
    </source>
</evidence>
<feature type="region of interest" description="Disordered" evidence="1">
    <location>
        <begin position="586"/>
        <end position="632"/>
    </location>
</feature>
<feature type="region of interest" description="Disordered" evidence="1">
    <location>
        <begin position="2046"/>
        <end position="2067"/>
    </location>
</feature>
<feature type="compositionally biased region" description="Polar residues" evidence="1">
    <location>
        <begin position="659"/>
        <end position="669"/>
    </location>
</feature>
<comment type="caution">
    <text evidence="3">The sequence shown here is derived from an EMBL/GenBank/DDBJ whole genome shotgun (WGS) entry which is preliminary data.</text>
</comment>
<feature type="compositionally biased region" description="Basic and acidic residues" evidence="1">
    <location>
        <begin position="2054"/>
        <end position="2067"/>
    </location>
</feature>
<accession>A0AAJ0I956</accession>
<feature type="region of interest" description="Disordered" evidence="1">
    <location>
        <begin position="855"/>
        <end position="874"/>
    </location>
</feature>
<feature type="compositionally biased region" description="Basic and acidic residues" evidence="1">
    <location>
        <begin position="733"/>
        <end position="748"/>
    </location>
</feature>
<feature type="compositionally biased region" description="Low complexity" evidence="1">
    <location>
        <begin position="1476"/>
        <end position="1492"/>
    </location>
</feature>
<keyword evidence="2" id="KW-0472">Membrane</keyword>
<dbReference type="EMBL" id="JAULSX010000004">
    <property type="protein sequence ID" value="KAK3492961.1"/>
    <property type="molecule type" value="Genomic_DNA"/>
</dbReference>
<feature type="region of interest" description="Disordered" evidence="1">
    <location>
        <begin position="806"/>
        <end position="843"/>
    </location>
</feature>
<feature type="region of interest" description="Disordered" evidence="1">
    <location>
        <begin position="647"/>
        <end position="671"/>
    </location>
</feature>
<evidence type="ECO:0000256" key="2">
    <source>
        <dbReference type="SAM" id="Phobius"/>
    </source>
</evidence>
<dbReference type="GeneID" id="87870198"/>
<feature type="compositionally biased region" description="Basic and acidic residues" evidence="1">
    <location>
        <begin position="420"/>
        <end position="437"/>
    </location>
</feature>
<feature type="compositionally biased region" description="Acidic residues" evidence="1">
    <location>
        <begin position="768"/>
        <end position="777"/>
    </location>
</feature>
<feature type="region of interest" description="Disordered" evidence="1">
    <location>
        <begin position="1475"/>
        <end position="1503"/>
    </location>
</feature>
<feature type="transmembrane region" description="Helical" evidence="2">
    <location>
        <begin position="45"/>
        <end position="66"/>
    </location>
</feature>
<feature type="compositionally biased region" description="Basic and acidic residues" evidence="1">
    <location>
        <begin position="394"/>
        <end position="412"/>
    </location>
</feature>
<evidence type="ECO:0000313" key="4">
    <source>
        <dbReference type="Proteomes" id="UP001285908"/>
    </source>
</evidence>